<proteinExistence type="predicted"/>
<dbReference type="RefSeq" id="WP_342627174.1">
    <property type="nucleotide sequence ID" value="NZ_CP152276.1"/>
</dbReference>
<sequence length="168" mass="18994">MNTVQYELSDTELDALAARQGKSGIETREENINGKPTPFLRKSNGRWINGFDWVQFARLPRVREDEHNGTRFVIGTGIYYCPDADGNIVDRPNHALRFVHDGIDGSAEIKKALSGEVTSEDIESCLDRIQKLSRDGRHCEVSFELLNIIFYVAARDTLARLKEIANAR</sequence>
<organism evidence="1 2">
    <name type="scientific">Nguyenibacter vanlangensis</name>
    <dbReference type="NCBI Taxonomy" id="1216886"/>
    <lineage>
        <taxon>Bacteria</taxon>
        <taxon>Pseudomonadati</taxon>
        <taxon>Pseudomonadota</taxon>
        <taxon>Alphaproteobacteria</taxon>
        <taxon>Acetobacterales</taxon>
        <taxon>Acetobacteraceae</taxon>
        <taxon>Nguyenibacter</taxon>
    </lineage>
</organism>
<evidence type="ECO:0000313" key="1">
    <source>
        <dbReference type="EMBL" id="XAE41194.1"/>
    </source>
</evidence>
<accession>A0ABZ3D0C5</accession>
<dbReference type="EMBL" id="CP152276">
    <property type="protein sequence ID" value="XAE41194.1"/>
    <property type="molecule type" value="Genomic_DNA"/>
</dbReference>
<dbReference type="Proteomes" id="UP001449795">
    <property type="component" value="Chromosome"/>
</dbReference>
<keyword evidence="2" id="KW-1185">Reference proteome</keyword>
<evidence type="ECO:0000313" key="2">
    <source>
        <dbReference type="Proteomes" id="UP001449795"/>
    </source>
</evidence>
<protein>
    <submittedName>
        <fullName evidence="1">Uncharacterized protein</fullName>
    </submittedName>
</protein>
<reference evidence="1 2" key="1">
    <citation type="submission" date="2024-04" db="EMBL/GenBank/DDBJ databases">
        <title>Complete genome sequence of Nguyenibacter vanlangesis HBCM-1154, a strain capable of nitrogen fixation, IAA production, and phosphorus solubilization isolated from sugarcane soil.</title>
        <authorList>
            <person name="MY HANH P."/>
        </authorList>
    </citation>
    <scope>NUCLEOTIDE SEQUENCE [LARGE SCALE GENOMIC DNA]</scope>
    <source>
        <strain evidence="1 2">HBCM 1154</strain>
    </source>
</reference>
<name>A0ABZ3D0C5_9PROT</name>
<gene>
    <name evidence="1" type="ORF">AAC691_12825</name>
</gene>